<evidence type="ECO:0000256" key="12">
    <source>
        <dbReference type="RuleBase" id="RU367099"/>
    </source>
</evidence>
<evidence type="ECO:0000313" key="16">
    <source>
        <dbReference type="Proteomes" id="UP000828390"/>
    </source>
</evidence>
<keyword evidence="16" id="KW-1185">Reference proteome</keyword>
<reference evidence="15" key="1">
    <citation type="journal article" date="2019" name="bioRxiv">
        <title>The Genome of the Zebra Mussel, Dreissena polymorpha: A Resource for Invasive Species Research.</title>
        <authorList>
            <person name="McCartney M.A."/>
            <person name="Auch B."/>
            <person name="Kono T."/>
            <person name="Mallez S."/>
            <person name="Zhang Y."/>
            <person name="Obille A."/>
            <person name="Becker A."/>
            <person name="Abrahante J.E."/>
            <person name="Garbe J."/>
            <person name="Badalamenti J.P."/>
            <person name="Herman A."/>
            <person name="Mangelson H."/>
            <person name="Liachko I."/>
            <person name="Sullivan S."/>
            <person name="Sone E.D."/>
            <person name="Koren S."/>
            <person name="Silverstein K.A.T."/>
            <person name="Beckman K.B."/>
            <person name="Gohl D.M."/>
        </authorList>
    </citation>
    <scope>NUCLEOTIDE SEQUENCE</scope>
    <source>
        <strain evidence="15">Duluth1</strain>
        <tissue evidence="15">Whole animal</tissue>
    </source>
</reference>
<dbReference type="Gene3D" id="1.20.1520.10">
    <property type="entry name" value="ADP-ribosylation factor-like 2-binding protein, domain"/>
    <property type="match status" value="1"/>
</dbReference>
<evidence type="ECO:0000256" key="13">
    <source>
        <dbReference type="SAM" id="MobiDB-lite"/>
    </source>
</evidence>
<dbReference type="PANTHER" id="PTHR15487:SF4">
    <property type="entry name" value="ADP-RIBOSYLATION FACTOR-LIKE PROTEIN 2-BINDING PROTEIN"/>
    <property type="match status" value="1"/>
</dbReference>
<comment type="similarity">
    <text evidence="4 12">Belongs to the ARL2BP family.</text>
</comment>
<proteinExistence type="inferred from homology"/>
<dbReference type="Proteomes" id="UP000828390">
    <property type="component" value="Unassembled WGS sequence"/>
</dbReference>
<keyword evidence="7 12" id="KW-0969">Cilium</keyword>
<dbReference type="Pfam" id="PF11527">
    <property type="entry name" value="ARL2_Bind_BART"/>
    <property type="match status" value="1"/>
</dbReference>
<dbReference type="GO" id="GO:0005929">
    <property type="term" value="C:cilium"/>
    <property type="evidence" value="ECO:0007669"/>
    <property type="project" value="UniProtKB-UniRule"/>
</dbReference>
<name>A0A9D4IJG1_DREPO</name>
<protein>
    <recommendedName>
        <fullName evidence="5 12">ADP-ribosylation factor-like protein 2-binding protein</fullName>
        <shortName evidence="12">ARF-like 2-binding protein</shortName>
    </recommendedName>
</protein>
<evidence type="ECO:0000313" key="15">
    <source>
        <dbReference type="EMBL" id="KAH3773928.1"/>
    </source>
</evidence>
<evidence type="ECO:0000256" key="9">
    <source>
        <dbReference type="ARBA" id="ARBA00023212"/>
    </source>
</evidence>
<evidence type="ECO:0000256" key="11">
    <source>
        <dbReference type="ARBA" id="ARBA00023273"/>
    </source>
</evidence>
<evidence type="ECO:0000256" key="8">
    <source>
        <dbReference type="ARBA" id="ARBA00023128"/>
    </source>
</evidence>
<evidence type="ECO:0000256" key="5">
    <source>
        <dbReference type="ARBA" id="ARBA00014849"/>
    </source>
</evidence>
<feature type="region of interest" description="Disordered" evidence="13">
    <location>
        <begin position="1"/>
        <end position="21"/>
    </location>
</feature>
<evidence type="ECO:0000256" key="6">
    <source>
        <dbReference type="ARBA" id="ARBA00022490"/>
    </source>
</evidence>
<accession>A0A9D4IJG1</accession>
<dbReference type="GO" id="GO:0051457">
    <property type="term" value="P:maintenance of protein location in nucleus"/>
    <property type="evidence" value="ECO:0007669"/>
    <property type="project" value="TreeGrafter"/>
</dbReference>
<sequence>MASNVGEGDSNANKNDAMDTEDLGLFGDEEDLAMSNSSITDTKFDLVIGNIEDIVMEEEFQTMQHNFLEKYYNEFDDTEENKFIYTDIHREYVSLIEHYLEEELSQRLPGFSMAEFIQEVMGRKDELEGEIFEMLHTFNDFMSFKEMFLDFKAEKEGRVVDLSVGITVTHLGSDFCLDGSAFSLSGHSYGPSKH</sequence>
<evidence type="ECO:0000256" key="2">
    <source>
        <dbReference type="ARBA" id="ARBA00004123"/>
    </source>
</evidence>
<dbReference type="InterPro" id="IPR023379">
    <property type="entry name" value="BART_dom"/>
</dbReference>
<gene>
    <name evidence="15" type="ORF">DPMN_175300</name>
</gene>
<organism evidence="15 16">
    <name type="scientific">Dreissena polymorpha</name>
    <name type="common">Zebra mussel</name>
    <name type="synonym">Mytilus polymorpha</name>
    <dbReference type="NCBI Taxonomy" id="45954"/>
    <lineage>
        <taxon>Eukaryota</taxon>
        <taxon>Metazoa</taxon>
        <taxon>Spiralia</taxon>
        <taxon>Lophotrochozoa</taxon>
        <taxon>Mollusca</taxon>
        <taxon>Bivalvia</taxon>
        <taxon>Autobranchia</taxon>
        <taxon>Heteroconchia</taxon>
        <taxon>Euheterodonta</taxon>
        <taxon>Imparidentia</taxon>
        <taxon>Neoheterodontei</taxon>
        <taxon>Myida</taxon>
        <taxon>Dreissenoidea</taxon>
        <taxon>Dreissenidae</taxon>
        <taxon>Dreissena</taxon>
    </lineage>
</organism>
<dbReference type="GO" id="GO:0005634">
    <property type="term" value="C:nucleus"/>
    <property type="evidence" value="ECO:0007669"/>
    <property type="project" value="UniProtKB-SubCell"/>
</dbReference>
<dbReference type="EMBL" id="JAIWYP010000009">
    <property type="protein sequence ID" value="KAH3773928.1"/>
    <property type="molecule type" value="Genomic_DNA"/>
</dbReference>
<dbReference type="InterPro" id="IPR042541">
    <property type="entry name" value="BART_sf"/>
</dbReference>
<dbReference type="GO" id="GO:0005758">
    <property type="term" value="C:mitochondrial intermembrane space"/>
    <property type="evidence" value="ECO:0007669"/>
    <property type="project" value="UniProtKB-SubCell"/>
</dbReference>
<evidence type="ECO:0000259" key="14">
    <source>
        <dbReference type="Pfam" id="PF11527"/>
    </source>
</evidence>
<dbReference type="InterPro" id="IPR038849">
    <property type="entry name" value="ARL2BP"/>
</dbReference>
<dbReference type="OrthoDB" id="302784at2759"/>
<reference evidence="15" key="2">
    <citation type="submission" date="2020-11" db="EMBL/GenBank/DDBJ databases">
        <authorList>
            <person name="McCartney M.A."/>
            <person name="Auch B."/>
            <person name="Kono T."/>
            <person name="Mallez S."/>
            <person name="Becker A."/>
            <person name="Gohl D.M."/>
            <person name="Silverstein K.A.T."/>
            <person name="Koren S."/>
            <person name="Bechman K.B."/>
            <person name="Herman A."/>
            <person name="Abrahante J.E."/>
            <person name="Garbe J."/>
        </authorList>
    </citation>
    <scope>NUCLEOTIDE SEQUENCE</scope>
    <source>
        <strain evidence="15">Duluth1</strain>
        <tissue evidence="15">Whole animal</tissue>
    </source>
</reference>
<keyword evidence="9 12" id="KW-0206">Cytoskeleton</keyword>
<evidence type="ECO:0000256" key="3">
    <source>
        <dbReference type="ARBA" id="ARBA00004300"/>
    </source>
</evidence>
<dbReference type="PANTHER" id="PTHR15487">
    <property type="entry name" value="ADP-RIBOSYLATION FACTOR-LIKE PROTEIN 2-BINDING PROTEIN"/>
    <property type="match status" value="1"/>
</dbReference>
<keyword evidence="6 12" id="KW-0963">Cytoplasm</keyword>
<comment type="function">
    <text evidence="12">Plays a role as an effector of the ADP-ribosylation factor-like protein 2, ARL2.</text>
</comment>
<evidence type="ECO:0000256" key="7">
    <source>
        <dbReference type="ARBA" id="ARBA00023069"/>
    </source>
</evidence>
<evidence type="ECO:0000256" key="1">
    <source>
        <dbReference type="ARBA" id="ARBA00004120"/>
    </source>
</evidence>
<keyword evidence="11 12" id="KW-0966">Cell projection</keyword>
<comment type="caution">
    <text evidence="15">The sequence shown here is derived from an EMBL/GenBank/DDBJ whole genome shotgun (WGS) entry which is preliminary data.</text>
</comment>
<dbReference type="AlphaFoldDB" id="A0A9D4IJG1"/>
<keyword evidence="8 12" id="KW-0496">Mitochondrion</keyword>
<evidence type="ECO:0000256" key="4">
    <source>
        <dbReference type="ARBA" id="ARBA00009880"/>
    </source>
</evidence>
<comment type="subcellular location">
    <subcellularLocation>
        <location evidence="1 12">Cytoplasm</location>
        <location evidence="1 12">Cytoskeleton</location>
        <location evidence="1 12">Cilium basal body</location>
    </subcellularLocation>
    <subcellularLocation>
        <location evidence="3 12">Cytoplasm</location>
        <location evidence="3 12">Cytoskeleton</location>
        <location evidence="3 12">Microtubule organizing center</location>
        <location evidence="3 12">Centrosome</location>
    </subcellularLocation>
    <subcellularLocation>
        <location evidence="12">Cytoplasm</location>
    </subcellularLocation>
    <subcellularLocation>
        <location evidence="2 12">Nucleus</location>
    </subcellularLocation>
    <subcellularLocation>
        <location evidence="12">Mitochondrion intermembrane space</location>
    </subcellularLocation>
</comment>
<evidence type="ECO:0000256" key="10">
    <source>
        <dbReference type="ARBA" id="ARBA00023242"/>
    </source>
</evidence>
<keyword evidence="10 12" id="KW-0539">Nucleus</keyword>
<dbReference type="GO" id="GO:0005813">
    <property type="term" value="C:centrosome"/>
    <property type="evidence" value="ECO:0007669"/>
    <property type="project" value="UniProtKB-SubCell"/>
</dbReference>
<feature type="domain" description="BART" evidence="14">
    <location>
        <begin position="44"/>
        <end position="157"/>
    </location>
</feature>